<dbReference type="OrthoDB" id="9779207at2"/>
<keyword evidence="4" id="KW-1185">Reference proteome</keyword>
<evidence type="ECO:0000256" key="1">
    <source>
        <dbReference type="ARBA" id="ARBA00022737"/>
    </source>
</evidence>
<dbReference type="SUPFAM" id="SSF53697">
    <property type="entry name" value="SIS domain"/>
    <property type="match status" value="1"/>
</dbReference>
<reference evidence="3 4" key="1">
    <citation type="submission" date="2015-10" db="EMBL/GenBank/DDBJ databases">
        <title>Erysipelothrix larvae sp. LV19 isolated from the larval gut of the rhinoceros beetle, Trypoxylus dichotomus.</title>
        <authorList>
            <person name="Lim S."/>
            <person name="Kim B.-C."/>
        </authorList>
    </citation>
    <scope>NUCLEOTIDE SEQUENCE [LARGE SCALE GENOMIC DNA]</scope>
    <source>
        <strain evidence="3 4">LV19</strain>
    </source>
</reference>
<protein>
    <submittedName>
        <fullName evidence="3">Adhesin</fullName>
    </submittedName>
</protein>
<dbReference type="InterPro" id="IPR001347">
    <property type="entry name" value="SIS_dom"/>
</dbReference>
<dbReference type="InterPro" id="IPR035466">
    <property type="entry name" value="GlmS/AgaS_SIS"/>
</dbReference>
<dbReference type="GO" id="GO:1901135">
    <property type="term" value="P:carbohydrate derivative metabolic process"/>
    <property type="evidence" value="ECO:0007669"/>
    <property type="project" value="InterPro"/>
</dbReference>
<dbReference type="RefSeq" id="WP_067632924.1">
    <property type="nucleotide sequence ID" value="NZ_CP013213.1"/>
</dbReference>
<dbReference type="PANTHER" id="PTHR32502:SF3">
    <property type="entry name" value="D-GALACTOSAMINE-6-PHOSPHATE DEAMINASE AGAS-RELATED"/>
    <property type="match status" value="1"/>
</dbReference>
<keyword evidence="1" id="KW-0677">Repeat</keyword>
<dbReference type="PANTHER" id="PTHR32502">
    <property type="entry name" value="N-ACETYLGALACTOSAMINE PERMEASE II COMPONENT-RELATED"/>
    <property type="match status" value="1"/>
</dbReference>
<name>A0A0X8H0K1_9FIRM</name>
<dbReference type="KEGG" id="erl:AOC36_07330"/>
<dbReference type="AlphaFoldDB" id="A0A0X8H0K1"/>
<dbReference type="InterPro" id="IPR050303">
    <property type="entry name" value="GatZ_KbaZ_carbometab"/>
</dbReference>
<dbReference type="PROSITE" id="PS51464">
    <property type="entry name" value="SIS"/>
    <property type="match status" value="2"/>
</dbReference>
<sequence>MILNKSKDDWTHVMGINTAQEISQQPETWAKTVGIIKHQYQEIQAFIESITKQDHYKIIFSGAGTSEFVGNALVPLFQKAGNDHFVSIASTDLVATPEYYIRENQPTLVVSFGRSGNSPESIGAIDVANAINKNTKHLIITCNKDGALALRKGEHYASIILPDETNDLSFAMTSSFTNMLLAAYLCFNLDKGIINQFDIASLQDAAHHILNDFFPIAQRVVDTFDFKRIVYLGDGSLNGIAQESALKILELTAGEVVSMFNSPLGFRHGPKSILNQETLTVIYLSDDPYTRQYQIDIIKEISSQRDGNQLIAIDCKQDRDIEVLVDEYFAIHVEATTKDLIGLCYIIVAQMIGLLRSVSLGKSPDNPWPSGMVNRVVQGVTLYPFDTERGKV</sequence>
<gene>
    <name evidence="3" type="ORF">AOC36_07330</name>
</gene>
<feature type="domain" description="SIS" evidence="2">
    <location>
        <begin position="216"/>
        <end position="367"/>
    </location>
</feature>
<dbReference type="Pfam" id="PF01380">
    <property type="entry name" value="SIS"/>
    <property type="match status" value="2"/>
</dbReference>
<dbReference type="CDD" id="cd05008">
    <property type="entry name" value="SIS_GlmS_GlmD_1"/>
    <property type="match status" value="1"/>
</dbReference>
<organism evidence="3 4">
    <name type="scientific">Erysipelothrix larvae</name>
    <dbReference type="NCBI Taxonomy" id="1514105"/>
    <lineage>
        <taxon>Bacteria</taxon>
        <taxon>Bacillati</taxon>
        <taxon>Bacillota</taxon>
        <taxon>Erysipelotrichia</taxon>
        <taxon>Erysipelotrichales</taxon>
        <taxon>Erysipelotrichaceae</taxon>
        <taxon>Erysipelothrix</taxon>
    </lineage>
</organism>
<dbReference type="Gene3D" id="3.40.50.10490">
    <property type="entry name" value="Glucose-6-phosphate isomerase like protein, domain 1"/>
    <property type="match status" value="2"/>
</dbReference>
<dbReference type="STRING" id="1514105.AOC36_07330"/>
<proteinExistence type="predicted"/>
<dbReference type="GO" id="GO:0005886">
    <property type="term" value="C:plasma membrane"/>
    <property type="evidence" value="ECO:0007669"/>
    <property type="project" value="TreeGrafter"/>
</dbReference>
<dbReference type="GO" id="GO:0009401">
    <property type="term" value="P:phosphoenolpyruvate-dependent sugar phosphotransferase system"/>
    <property type="evidence" value="ECO:0007669"/>
    <property type="project" value="TreeGrafter"/>
</dbReference>
<feature type="domain" description="SIS" evidence="2">
    <location>
        <begin position="46"/>
        <end position="199"/>
    </location>
</feature>
<evidence type="ECO:0000313" key="3">
    <source>
        <dbReference type="EMBL" id="AMC93800.1"/>
    </source>
</evidence>
<dbReference type="EMBL" id="CP013213">
    <property type="protein sequence ID" value="AMC93800.1"/>
    <property type="molecule type" value="Genomic_DNA"/>
</dbReference>
<dbReference type="Proteomes" id="UP000063781">
    <property type="component" value="Chromosome"/>
</dbReference>
<dbReference type="GO" id="GO:0097367">
    <property type="term" value="F:carbohydrate derivative binding"/>
    <property type="evidence" value="ECO:0007669"/>
    <property type="project" value="InterPro"/>
</dbReference>
<dbReference type="InterPro" id="IPR046348">
    <property type="entry name" value="SIS_dom_sf"/>
</dbReference>
<accession>A0A0X8H0K1</accession>
<evidence type="ECO:0000259" key="2">
    <source>
        <dbReference type="PROSITE" id="PS51464"/>
    </source>
</evidence>
<evidence type="ECO:0000313" key="4">
    <source>
        <dbReference type="Proteomes" id="UP000063781"/>
    </source>
</evidence>